<comment type="caution">
    <text evidence="1">The sequence shown here is derived from an EMBL/GenBank/DDBJ whole genome shotgun (WGS) entry which is preliminary data.</text>
</comment>
<protein>
    <submittedName>
        <fullName evidence="1">Uncharacterized protein</fullName>
    </submittedName>
</protein>
<sequence length="119" mass="12920">MVDKRGLQSERYAVTAVEATIGSVIPVNMRRYIYRVKVQDDSGAANLVELKSMLAGAAAVVVDQFQLVTPLETYVDPDELKEDALPLYIIPGSTVDAARTMRAVGTGNASLLLEYEDAE</sequence>
<dbReference type="AlphaFoldDB" id="X1TZS8"/>
<accession>X1TZS8</accession>
<reference evidence="1" key="1">
    <citation type="journal article" date="2014" name="Front. Microbiol.">
        <title>High frequency of phylogenetically diverse reductive dehalogenase-homologous genes in deep subseafloor sedimentary metagenomes.</title>
        <authorList>
            <person name="Kawai M."/>
            <person name="Futagami T."/>
            <person name="Toyoda A."/>
            <person name="Takaki Y."/>
            <person name="Nishi S."/>
            <person name="Hori S."/>
            <person name="Arai W."/>
            <person name="Tsubouchi T."/>
            <person name="Morono Y."/>
            <person name="Uchiyama I."/>
            <person name="Ito T."/>
            <person name="Fujiyama A."/>
            <person name="Inagaki F."/>
            <person name="Takami H."/>
        </authorList>
    </citation>
    <scope>NUCLEOTIDE SEQUENCE</scope>
    <source>
        <strain evidence="1">Expedition CK06-06</strain>
    </source>
</reference>
<name>X1TZS8_9ZZZZ</name>
<gene>
    <name evidence="1" type="ORF">S12H4_47470</name>
</gene>
<proteinExistence type="predicted"/>
<dbReference type="EMBL" id="BARW01029556">
    <property type="protein sequence ID" value="GAJ10779.1"/>
    <property type="molecule type" value="Genomic_DNA"/>
</dbReference>
<organism evidence="1">
    <name type="scientific">marine sediment metagenome</name>
    <dbReference type="NCBI Taxonomy" id="412755"/>
    <lineage>
        <taxon>unclassified sequences</taxon>
        <taxon>metagenomes</taxon>
        <taxon>ecological metagenomes</taxon>
    </lineage>
</organism>
<evidence type="ECO:0000313" key="1">
    <source>
        <dbReference type="EMBL" id="GAJ10779.1"/>
    </source>
</evidence>